<dbReference type="AlphaFoldDB" id="A0AA94EGB1"/>
<comment type="caution">
    <text evidence="2">The sequence shown here is derived from an EMBL/GenBank/DDBJ whole genome shotgun (WGS) entry which is preliminary data.</text>
</comment>
<dbReference type="EMBL" id="PIPS01000001">
    <property type="protein sequence ID" value="RUO44951.1"/>
    <property type="molecule type" value="Genomic_DNA"/>
</dbReference>
<feature type="compositionally biased region" description="Polar residues" evidence="1">
    <location>
        <begin position="99"/>
        <end position="109"/>
    </location>
</feature>
<dbReference type="Proteomes" id="UP000286680">
    <property type="component" value="Unassembled WGS sequence"/>
</dbReference>
<evidence type="ECO:0000313" key="3">
    <source>
        <dbReference type="Proteomes" id="UP000286680"/>
    </source>
</evidence>
<sequence>MKLDFLKTLQEVQPCGLRAVIEPLDESYPVMAYSDWKELAAQLVDACFVKRLGNGQYTVTPAGKEAIAQGEEFLEQALGSEQEPEDPESNDILAGTVQAGTVQAESASSKPAPEHPWRKPLLASNPITEEVQRKEREQKQADSANDSSMKFYAWTTKADLEKVGTDELLSRHQVLKEHLNEIKEVVNRRVTTSFYGPVKQESLS</sequence>
<keyword evidence="3" id="KW-1185">Reference proteome</keyword>
<name>A0AA94EGB1_9GAMM</name>
<organism evidence="2 3">
    <name type="scientific">Idiomarina aquatica</name>
    <dbReference type="NCBI Taxonomy" id="1327752"/>
    <lineage>
        <taxon>Bacteria</taxon>
        <taxon>Pseudomonadati</taxon>
        <taxon>Pseudomonadota</taxon>
        <taxon>Gammaproteobacteria</taxon>
        <taxon>Alteromonadales</taxon>
        <taxon>Idiomarinaceae</taxon>
        <taxon>Idiomarina</taxon>
    </lineage>
</organism>
<proteinExistence type="predicted"/>
<accession>A0AA94EGB1</accession>
<gene>
    <name evidence="2" type="ORF">CWE23_02680</name>
</gene>
<evidence type="ECO:0000256" key="1">
    <source>
        <dbReference type="SAM" id="MobiDB-lite"/>
    </source>
</evidence>
<reference evidence="3" key="1">
    <citation type="journal article" date="2018" name="Front. Microbiol.">
        <title>Genome-Based Analysis Reveals the Taxonomy and Diversity of the Family Idiomarinaceae.</title>
        <authorList>
            <person name="Liu Y."/>
            <person name="Lai Q."/>
            <person name="Shao Z."/>
        </authorList>
    </citation>
    <scope>NUCLEOTIDE SEQUENCE [LARGE SCALE GENOMIC DNA]</scope>
    <source>
        <strain evidence="3">SN-14</strain>
    </source>
</reference>
<feature type="region of interest" description="Disordered" evidence="1">
    <location>
        <begin position="99"/>
        <end position="147"/>
    </location>
</feature>
<feature type="compositionally biased region" description="Basic and acidic residues" evidence="1">
    <location>
        <begin position="130"/>
        <end position="140"/>
    </location>
</feature>
<dbReference type="RefSeq" id="WP_126819315.1">
    <property type="nucleotide sequence ID" value="NZ_PIPS01000001.1"/>
</dbReference>
<evidence type="ECO:0000313" key="2">
    <source>
        <dbReference type="EMBL" id="RUO44951.1"/>
    </source>
</evidence>
<protein>
    <submittedName>
        <fullName evidence="2">Uncharacterized protein</fullName>
    </submittedName>
</protein>